<dbReference type="InterPro" id="IPR037401">
    <property type="entry name" value="SnoaL-like"/>
</dbReference>
<dbReference type="RefSeq" id="WP_109663273.1">
    <property type="nucleotide sequence ID" value="NZ_QGEG01000002.1"/>
</dbReference>
<gene>
    <name evidence="2" type="ORF">DKG77_12000</name>
</gene>
<evidence type="ECO:0000313" key="2">
    <source>
        <dbReference type="EMBL" id="PWL38944.1"/>
    </source>
</evidence>
<dbReference type="SUPFAM" id="SSF54427">
    <property type="entry name" value="NTF2-like"/>
    <property type="match status" value="1"/>
</dbReference>
<reference evidence="2 3" key="1">
    <citation type="submission" date="2018-05" db="EMBL/GenBank/DDBJ databases">
        <title>Complete genome sequence of Flagellimonas aquimarina ECD12 isolated from seaweed Ecklonia cava.</title>
        <authorList>
            <person name="Choi S."/>
            <person name="Seong C."/>
        </authorList>
    </citation>
    <scope>NUCLEOTIDE SEQUENCE [LARGE SCALE GENOMIC DNA]</scope>
    <source>
        <strain evidence="2 3">ECD12</strain>
    </source>
</reference>
<accession>A0A316KYL0</accession>
<proteinExistence type="predicted"/>
<evidence type="ECO:0000259" key="1">
    <source>
        <dbReference type="Pfam" id="PF12680"/>
    </source>
</evidence>
<sequence length="123" mass="14028">MHKEHPNITILKRFNPANIDSISVVLAEDAVFHYFNPKLPDIQGDYIGFNGFRMFFEKIAKRTSSTFKVNPVSATPIGDELVVVHSINTMDIENQPLEINVVVVWRIVDGKIKEVWDIPSVYT</sequence>
<dbReference type="EMBL" id="QGEG01000002">
    <property type="protein sequence ID" value="PWL38944.1"/>
    <property type="molecule type" value="Genomic_DNA"/>
</dbReference>
<protein>
    <submittedName>
        <fullName evidence="2">Nuclear transport factor 2 family protein</fullName>
    </submittedName>
</protein>
<dbReference type="Gene3D" id="3.10.450.50">
    <property type="match status" value="1"/>
</dbReference>
<feature type="domain" description="SnoaL-like" evidence="1">
    <location>
        <begin position="12"/>
        <end position="115"/>
    </location>
</feature>
<dbReference type="Pfam" id="PF12680">
    <property type="entry name" value="SnoaL_2"/>
    <property type="match status" value="1"/>
</dbReference>
<keyword evidence="3" id="KW-1185">Reference proteome</keyword>
<organism evidence="2 3">
    <name type="scientific">Flagellimonas aquimarina</name>
    <dbReference type="NCBI Taxonomy" id="2201895"/>
    <lineage>
        <taxon>Bacteria</taxon>
        <taxon>Pseudomonadati</taxon>
        <taxon>Bacteroidota</taxon>
        <taxon>Flavobacteriia</taxon>
        <taxon>Flavobacteriales</taxon>
        <taxon>Flavobacteriaceae</taxon>
        <taxon>Flagellimonas</taxon>
    </lineage>
</organism>
<evidence type="ECO:0000313" key="3">
    <source>
        <dbReference type="Proteomes" id="UP000245762"/>
    </source>
</evidence>
<dbReference type="InterPro" id="IPR032710">
    <property type="entry name" value="NTF2-like_dom_sf"/>
</dbReference>
<name>A0A316KYL0_9FLAO</name>
<comment type="caution">
    <text evidence="2">The sequence shown here is derived from an EMBL/GenBank/DDBJ whole genome shotgun (WGS) entry which is preliminary data.</text>
</comment>
<dbReference type="Proteomes" id="UP000245762">
    <property type="component" value="Unassembled WGS sequence"/>
</dbReference>
<dbReference type="OrthoDB" id="7859473at2"/>
<dbReference type="AlphaFoldDB" id="A0A316KYL0"/>